<dbReference type="EMBL" id="CP031229">
    <property type="protein sequence ID" value="AXH96990.1"/>
    <property type="molecule type" value="Genomic_DNA"/>
</dbReference>
<feature type="transmembrane region" description="Helical" evidence="1">
    <location>
        <begin position="394"/>
        <end position="417"/>
    </location>
</feature>
<sequence length="745" mass="74866">MLVVLVLGAWILAAVAAGLGLAPRAGSTTTSPDSLGTPGDGPVVVVGVPGLTWDLVDEDATPALHALAGEGGSAALVLRGTYEVTCSADAWLTVGAGQRAATDVEGCADAELEATPTSGRPAPVLPQDVVVSGDGAAVVDESAWDRWTRSGARSSLPPQLGALAAAAEEAGTCVAAYDPLSALGAADGEGRVAAYLPQREALLPTELDPGCSVHLMSTPSVTTPDREVLTTQPDRAEQVVVDPTVLSGVDAAVGELADRLPVGSSLVVAGLGHPRDQAVATTLIVHPAGSGPQGATLTSGSTRQRSLVQLTDLTPTVLVQAGIAGGSAASPLPTTLAGAPVTVAPGDDGRTRAQDLAAAVSGAKTLAPVALGVVAVLTLPVLVLALLLRRHRAVAVVGTLAMAVPVATWLAGLVPWWRADRPSVALTTAVVGAALLVAGTAWAGPWRRDPLGPPTVVAAVTLVVIGADTLCSARLGLVSVLGLQPVTAGRFYGQGNVGFGTVLGAFLVLAAAMLTWLPTAADRAGSDGRGRNGGDGGRRRAASRGAGAAVAVLLLGAGLTVVNAAPSGGADFGGVPAMVVATGLLALYALGQRWSVRSLLTLAVLGVLVAAVVMVLDWLRGPQRRTHLGAFVQQVVDGHALGIVTRKLDQSLGILISYPLSWLAVLALVLVAVVVVRRPRWSAALWEPAGTHPAALAGVVAMVLGWVLNDSGIAVVALALAVLIGAALAVLGAREPWFDQPERGR</sequence>
<feature type="transmembrane region" description="Helical" evidence="1">
    <location>
        <begin position="656"/>
        <end position="676"/>
    </location>
</feature>
<feature type="transmembrane region" description="Helical" evidence="1">
    <location>
        <begin position="598"/>
        <end position="619"/>
    </location>
</feature>
<evidence type="ECO:0000313" key="2">
    <source>
        <dbReference type="EMBL" id="AXH96990.1"/>
    </source>
</evidence>
<name>A0A345NPN2_9MICO</name>
<dbReference type="KEGG" id="orn:DV701_13445"/>
<feature type="transmembrane region" description="Helical" evidence="1">
    <location>
        <begin position="456"/>
        <end position="477"/>
    </location>
</feature>
<evidence type="ECO:0000313" key="3">
    <source>
        <dbReference type="Proteomes" id="UP000253790"/>
    </source>
</evidence>
<feature type="transmembrane region" description="Helical" evidence="1">
    <location>
        <begin position="366"/>
        <end position="387"/>
    </location>
</feature>
<feature type="transmembrane region" description="Helical" evidence="1">
    <location>
        <begin position="572"/>
        <end position="591"/>
    </location>
</feature>
<proteinExistence type="predicted"/>
<feature type="transmembrane region" description="Helical" evidence="1">
    <location>
        <begin position="688"/>
        <end position="707"/>
    </location>
</feature>
<feature type="transmembrane region" description="Helical" evidence="1">
    <location>
        <begin position="497"/>
        <end position="517"/>
    </location>
</feature>
<dbReference type="AlphaFoldDB" id="A0A345NPN2"/>
<keyword evidence="1" id="KW-0812">Transmembrane</keyword>
<dbReference type="OrthoDB" id="3264110at2"/>
<evidence type="ECO:0000256" key="1">
    <source>
        <dbReference type="SAM" id="Phobius"/>
    </source>
</evidence>
<keyword evidence="1" id="KW-0472">Membrane</keyword>
<feature type="transmembrane region" description="Helical" evidence="1">
    <location>
        <begin position="423"/>
        <end position="444"/>
    </location>
</feature>
<organism evidence="2 3">
    <name type="scientific">Ornithinimicrobium avium</name>
    <dbReference type="NCBI Taxonomy" id="2283195"/>
    <lineage>
        <taxon>Bacteria</taxon>
        <taxon>Bacillati</taxon>
        <taxon>Actinomycetota</taxon>
        <taxon>Actinomycetes</taxon>
        <taxon>Micrococcales</taxon>
        <taxon>Ornithinimicrobiaceae</taxon>
        <taxon>Ornithinimicrobium</taxon>
    </lineage>
</organism>
<keyword evidence="3" id="KW-1185">Reference proteome</keyword>
<feature type="transmembrane region" description="Helical" evidence="1">
    <location>
        <begin position="713"/>
        <end position="733"/>
    </location>
</feature>
<keyword evidence="1" id="KW-1133">Transmembrane helix</keyword>
<accession>A0A345NPN2</accession>
<reference evidence="2 3" key="1">
    <citation type="submission" date="2018-07" db="EMBL/GenBank/DDBJ databases">
        <title>Complete genome sequencing of Ornithinimicrobium sp. AMA3305.</title>
        <authorList>
            <person name="Bae J.-W."/>
        </authorList>
    </citation>
    <scope>NUCLEOTIDE SEQUENCE [LARGE SCALE GENOMIC DNA]</scope>
    <source>
        <strain evidence="2 3">AMA3305</strain>
    </source>
</reference>
<protein>
    <submittedName>
        <fullName evidence="2">Uncharacterized protein</fullName>
    </submittedName>
</protein>
<feature type="transmembrane region" description="Helical" evidence="1">
    <location>
        <begin position="546"/>
        <end position="566"/>
    </location>
</feature>
<gene>
    <name evidence="2" type="ORF">DV701_13445</name>
</gene>
<dbReference type="Proteomes" id="UP000253790">
    <property type="component" value="Chromosome"/>
</dbReference>